<name>A0ABR2AEV2_9ROSI</name>
<comment type="caution">
    <text evidence="1">The sequence shown here is derived from an EMBL/GenBank/DDBJ whole genome shotgun (WGS) entry which is preliminary data.</text>
</comment>
<dbReference type="Proteomes" id="UP001472677">
    <property type="component" value="Unassembled WGS sequence"/>
</dbReference>
<evidence type="ECO:0000313" key="1">
    <source>
        <dbReference type="EMBL" id="KAK8491554.1"/>
    </source>
</evidence>
<dbReference type="EMBL" id="JBBPBM010000783">
    <property type="protein sequence ID" value="KAK8491554.1"/>
    <property type="molecule type" value="Genomic_DNA"/>
</dbReference>
<protein>
    <submittedName>
        <fullName evidence="1">Uncharacterized protein</fullName>
    </submittedName>
</protein>
<reference evidence="1 2" key="1">
    <citation type="journal article" date="2024" name="G3 (Bethesda)">
        <title>Genome assembly of Hibiscus sabdariffa L. provides insights into metabolisms of medicinal natural products.</title>
        <authorList>
            <person name="Kim T."/>
        </authorList>
    </citation>
    <scope>NUCLEOTIDE SEQUENCE [LARGE SCALE GENOMIC DNA]</scope>
    <source>
        <strain evidence="1">TK-2024</strain>
        <tissue evidence="1">Old leaves</tissue>
    </source>
</reference>
<evidence type="ECO:0000313" key="2">
    <source>
        <dbReference type="Proteomes" id="UP001472677"/>
    </source>
</evidence>
<proteinExistence type="predicted"/>
<sequence>MVVFCKKHFVIEETIEQIKFHASKSSLHSTGNKSDMKVETGSPRFRAIRNHKSEPHGSIHYGANKHALSLVLQQELAGSCLISRLH</sequence>
<keyword evidence="2" id="KW-1185">Reference proteome</keyword>
<organism evidence="1 2">
    <name type="scientific">Hibiscus sabdariffa</name>
    <name type="common">roselle</name>
    <dbReference type="NCBI Taxonomy" id="183260"/>
    <lineage>
        <taxon>Eukaryota</taxon>
        <taxon>Viridiplantae</taxon>
        <taxon>Streptophyta</taxon>
        <taxon>Embryophyta</taxon>
        <taxon>Tracheophyta</taxon>
        <taxon>Spermatophyta</taxon>
        <taxon>Magnoliopsida</taxon>
        <taxon>eudicotyledons</taxon>
        <taxon>Gunneridae</taxon>
        <taxon>Pentapetalae</taxon>
        <taxon>rosids</taxon>
        <taxon>malvids</taxon>
        <taxon>Malvales</taxon>
        <taxon>Malvaceae</taxon>
        <taxon>Malvoideae</taxon>
        <taxon>Hibiscus</taxon>
    </lineage>
</organism>
<gene>
    <name evidence="1" type="ORF">V6N12_021135</name>
</gene>
<accession>A0ABR2AEV2</accession>